<reference evidence="1 2" key="1">
    <citation type="submission" date="2022-05" db="EMBL/GenBank/DDBJ databases">
        <title>Novel Pseudomonas spp. Isolated from a Rainbow Trout Aquaculture Facility.</title>
        <authorList>
            <person name="Testerman T."/>
            <person name="Graf J."/>
        </authorList>
    </citation>
    <scope>NUCLEOTIDE SEQUENCE [LARGE SCALE GENOMIC DNA]</scope>
    <source>
        <strain evidence="1 2">ID681</strain>
    </source>
</reference>
<accession>A0ABT5NV75</accession>
<proteinExistence type="predicted"/>
<comment type="caution">
    <text evidence="1">The sequence shown here is derived from an EMBL/GenBank/DDBJ whole genome shotgun (WGS) entry which is preliminary data.</text>
</comment>
<dbReference type="EMBL" id="JAMDGY010000049">
    <property type="protein sequence ID" value="MDD0992086.1"/>
    <property type="molecule type" value="Genomic_DNA"/>
</dbReference>
<name>A0ABT5NV75_9PSED</name>
<evidence type="ECO:0000313" key="1">
    <source>
        <dbReference type="EMBL" id="MDD0992086.1"/>
    </source>
</evidence>
<sequence>MDKQVYDLTGEDLTDAGVWYFPTDDSVDDELSVRPLLAAEEGSDVQIIVRTRFEAADGAVFLGYIYWVGEQTVNYRQPNMFVGDECVSFWNGLREPHWEHYSQQVQALRGVFPIRYVSEALMGLPSLSGTLEGLYYVGGVSTDSAK</sequence>
<keyword evidence="2" id="KW-1185">Reference proteome</keyword>
<organism evidence="1 2">
    <name type="scientific">Pseudomonas fontis</name>
    <dbReference type="NCBI Taxonomy" id="2942633"/>
    <lineage>
        <taxon>Bacteria</taxon>
        <taxon>Pseudomonadati</taxon>
        <taxon>Pseudomonadota</taxon>
        <taxon>Gammaproteobacteria</taxon>
        <taxon>Pseudomonadales</taxon>
        <taxon>Pseudomonadaceae</taxon>
        <taxon>Pseudomonas</taxon>
    </lineage>
</organism>
<evidence type="ECO:0000313" key="2">
    <source>
        <dbReference type="Proteomes" id="UP001148203"/>
    </source>
</evidence>
<protein>
    <submittedName>
        <fullName evidence="1">Uncharacterized protein</fullName>
    </submittedName>
</protein>
<gene>
    <name evidence="1" type="ORF">M5G11_16260</name>
</gene>
<dbReference type="RefSeq" id="WP_273910639.1">
    <property type="nucleotide sequence ID" value="NZ_JAMDGX010000030.1"/>
</dbReference>
<dbReference type="Proteomes" id="UP001148203">
    <property type="component" value="Unassembled WGS sequence"/>
</dbReference>